<name>A0A6J7E704_9ZZZZ</name>
<evidence type="ECO:0000313" key="4">
    <source>
        <dbReference type="EMBL" id="CAB5021939.1"/>
    </source>
</evidence>
<evidence type="ECO:0000313" key="2">
    <source>
        <dbReference type="EMBL" id="CAB4819132.1"/>
    </source>
</evidence>
<evidence type="ECO:0000313" key="3">
    <source>
        <dbReference type="EMBL" id="CAB4876584.1"/>
    </source>
</evidence>
<feature type="compositionally biased region" description="Low complexity" evidence="1">
    <location>
        <begin position="23"/>
        <end position="57"/>
    </location>
</feature>
<dbReference type="EMBL" id="CAFABE010000008">
    <property type="protein sequence ID" value="CAB4819132.1"/>
    <property type="molecule type" value="Genomic_DNA"/>
</dbReference>
<proteinExistence type="predicted"/>
<reference evidence="3" key="1">
    <citation type="submission" date="2020-05" db="EMBL/GenBank/DDBJ databases">
        <authorList>
            <person name="Chiriac C."/>
            <person name="Salcher M."/>
            <person name="Ghai R."/>
            <person name="Kavagutti S V."/>
        </authorList>
    </citation>
    <scope>NUCLEOTIDE SEQUENCE</scope>
</reference>
<dbReference type="EMBL" id="CAFBPM010000008">
    <property type="protein sequence ID" value="CAB5021939.1"/>
    <property type="molecule type" value="Genomic_DNA"/>
</dbReference>
<dbReference type="AlphaFoldDB" id="A0A6J7E704"/>
<gene>
    <name evidence="2" type="ORF">UFOPK3164_00289</name>
    <name evidence="3" type="ORF">UFOPK3427_01169</name>
    <name evidence="4" type="ORF">UFOPK4112_00972</name>
</gene>
<dbReference type="PROSITE" id="PS51257">
    <property type="entry name" value="PROKAR_LIPOPROTEIN"/>
    <property type="match status" value="1"/>
</dbReference>
<sequence length="217" mass="22742">MKRLSARYPLFLVSVIFVAAGCSSTPSSSTPSTMEPSTTTSTTTSTTLPPTTTAPPSGLAPADAFGTQLSPCTYGLYNNQDAFPDPRCTPGATNPAVTQATIDSTICVSGYTSSIRPSSSVTYPEKRASMTAYGQSGSTSAFEYDHLVSLEVGGAANAAANLFPEPLLGPYGARVKDRLENRLHSLICSKTIPLAQAQTEEATNWIAAYNKYVGPLP</sequence>
<feature type="region of interest" description="Disordered" evidence="1">
    <location>
        <begin position="23"/>
        <end position="62"/>
    </location>
</feature>
<organism evidence="3">
    <name type="scientific">freshwater metagenome</name>
    <dbReference type="NCBI Taxonomy" id="449393"/>
    <lineage>
        <taxon>unclassified sequences</taxon>
        <taxon>metagenomes</taxon>
        <taxon>ecological metagenomes</taxon>
    </lineage>
</organism>
<accession>A0A6J7E704</accession>
<protein>
    <submittedName>
        <fullName evidence="3">Unannotated protein</fullName>
    </submittedName>
</protein>
<dbReference type="EMBL" id="CAFBLT010000001">
    <property type="protein sequence ID" value="CAB4876584.1"/>
    <property type="molecule type" value="Genomic_DNA"/>
</dbReference>
<evidence type="ECO:0000256" key="1">
    <source>
        <dbReference type="SAM" id="MobiDB-lite"/>
    </source>
</evidence>